<keyword evidence="3" id="KW-1185">Reference proteome</keyword>
<proteinExistence type="predicted"/>
<comment type="caution">
    <text evidence="2">The sequence shown here is derived from an EMBL/GenBank/DDBJ whole genome shotgun (WGS) entry which is preliminary data.</text>
</comment>
<gene>
    <name evidence="2" type="ORF">ACHAWO_009674</name>
</gene>
<dbReference type="AlphaFoldDB" id="A0ABD3PG72"/>
<organism evidence="2 3">
    <name type="scientific">Cyclotella atomus</name>
    <dbReference type="NCBI Taxonomy" id="382360"/>
    <lineage>
        <taxon>Eukaryota</taxon>
        <taxon>Sar</taxon>
        <taxon>Stramenopiles</taxon>
        <taxon>Ochrophyta</taxon>
        <taxon>Bacillariophyta</taxon>
        <taxon>Coscinodiscophyceae</taxon>
        <taxon>Thalassiosirophycidae</taxon>
        <taxon>Stephanodiscales</taxon>
        <taxon>Stephanodiscaceae</taxon>
        <taxon>Cyclotella</taxon>
    </lineage>
</organism>
<keyword evidence="1" id="KW-0732">Signal</keyword>
<evidence type="ECO:0000313" key="3">
    <source>
        <dbReference type="Proteomes" id="UP001530400"/>
    </source>
</evidence>
<dbReference type="SUPFAM" id="SSF101898">
    <property type="entry name" value="NHL repeat"/>
    <property type="match status" value="1"/>
</dbReference>
<feature type="signal peptide" evidence="1">
    <location>
        <begin position="1"/>
        <end position="20"/>
    </location>
</feature>
<feature type="chain" id="PRO_5044780640" evidence="1">
    <location>
        <begin position="21"/>
        <end position="537"/>
    </location>
</feature>
<name>A0ABD3PG72_9STRA</name>
<dbReference type="EMBL" id="JALLPJ020000656">
    <property type="protein sequence ID" value="KAL3786291.1"/>
    <property type="molecule type" value="Genomic_DNA"/>
</dbReference>
<dbReference type="Proteomes" id="UP001530400">
    <property type="component" value="Unassembled WGS sequence"/>
</dbReference>
<evidence type="ECO:0000256" key="1">
    <source>
        <dbReference type="SAM" id="SignalP"/>
    </source>
</evidence>
<sequence length="537" mass="58429">MSALPLPLLLLFHLAIQTSAWLLHQASSASTQVEHRLSYIRHHDDKSLIRSAATTSIHEQDITSLASADVDPVHQILRGRHKWLGGAYHSDDGCVYGIPSHSGHVICLSPENGPGSSNDDYTINFLPLPSAIATPKKDKSHQFKWLRGIIANDTLFGIPAWFDGVLAVDLAAWRRWREENSECTIVTDESSSKEIIRILPLPTIHGAEIGNDTVQSNRWKWHGAALNSNKTAIYCIPSNADRVLKVDLISMSTSYLSIPSLTTTAPLSLSNKWYGGILGDDNAIYGVPYAAGSVLRIDANFDTISLLGEYGTNQYNWHGGILANGSLYAFPAHAEAVLKIDTAVGLNDGERLSTLPIQRAHYDLDGVARYKWLGGSMGADGNVYGMPSDASSILRIDTTTNEVTTFGCVEATINDYSSNDSVPEKNKWQMSSLRLISYKRYTKGGVLAKDGYIYAVPSNARGILRIDSRPELVTSIAAHDPARVSVIGNLPDTKDKWQGGFLVGNGSIYGIPENCDKVLEVKPTGSDGNNAAVVRLM</sequence>
<reference evidence="2 3" key="1">
    <citation type="submission" date="2024-10" db="EMBL/GenBank/DDBJ databases">
        <title>Updated reference genomes for cyclostephanoid diatoms.</title>
        <authorList>
            <person name="Roberts W.R."/>
            <person name="Alverson A.J."/>
        </authorList>
    </citation>
    <scope>NUCLEOTIDE SEQUENCE [LARGE SCALE GENOMIC DNA]</scope>
    <source>
        <strain evidence="2 3">AJA010-31</strain>
    </source>
</reference>
<protein>
    <submittedName>
        <fullName evidence="2">Uncharacterized protein</fullName>
    </submittedName>
</protein>
<accession>A0ABD3PG72</accession>
<evidence type="ECO:0000313" key="2">
    <source>
        <dbReference type="EMBL" id="KAL3786291.1"/>
    </source>
</evidence>